<dbReference type="InterPro" id="IPR000551">
    <property type="entry name" value="MerR-type_HTH_dom"/>
</dbReference>
<accession>A0A1G8MH21</accession>
<keyword evidence="3" id="KW-0804">Transcription</keyword>
<evidence type="ECO:0000256" key="1">
    <source>
        <dbReference type="ARBA" id="ARBA00023015"/>
    </source>
</evidence>
<dbReference type="RefSeq" id="WP_091586736.1">
    <property type="nucleotide sequence ID" value="NZ_FNDU01000010.1"/>
</dbReference>
<evidence type="ECO:0000256" key="3">
    <source>
        <dbReference type="ARBA" id="ARBA00023163"/>
    </source>
</evidence>
<keyword evidence="2" id="KW-0238">DNA-binding</keyword>
<evidence type="ECO:0000313" key="6">
    <source>
        <dbReference type="Proteomes" id="UP000199017"/>
    </source>
</evidence>
<name>A0A1G8MH21_9BACI</name>
<evidence type="ECO:0000256" key="2">
    <source>
        <dbReference type="ARBA" id="ARBA00023125"/>
    </source>
</evidence>
<dbReference type="Gene3D" id="1.10.1660.10">
    <property type="match status" value="1"/>
</dbReference>
<dbReference type="OrthoDB" id="9806513at2"/>
<dbReference type="PANTHER" id="PTHR30204">
    <property type="entry name" value="REDOX-CYCLING DRUG-SENSING TRANSCRIPTIONAL ACTIVATOR SOXR"/>
    <property type="match status" value="1"/>
</dbReference>
<evidence type="ECO:0000259" key="4">
    <source>
        <dbReference type="PROSITE" id="PS50937"/>
    </source>
</evidence>
<dbReference type="InterPro" id="IPR047057">
    <property type="entry name" value="MerR_fam"/>
</dbReference>
<feature type="domain" description="HTH merR-type" evidence="4">
    <location>
        <begin position="1"/>
        <end position="68"/>
    </location>
</feature>
<dbReference type="EMBL" id="FNDU01000010">
    <property type="protein sequence ID" value="SDI67117.1"/>
    <property type="molecule type" value="Genomic_DNA"/>
</dbReference>
<protein>
    <submittedName>
        <fullName evidence="5">Transcriptional regulator, MerR family</fullName>
    </submittedName>
</protein>
<reference evidence="5 6" key="1">
    <citation type="submission" date="2016-10" db="EMBL/GenBank/DDBJ databases">
        <authorList>
            <person name="de Groot N.N."/>
        </authorList>
    </citation>
    <scope>NUCLEOTIDE SEQUENCE [LARGE SCALE GENOMIC DNA]</scope>
    <source>
        <strain evidence="6">P4B,CCM 7963,CECT 7998,DSM 25260,IBRC-M 10614,KCTC 13821</strain>
    </source>
</reference>
<dbReference type="GO" id="GO:0003677">
    <property type="term" value="F:DNA binding"/>
    <property type="evidence" value="ECO:0007669"/>
    <property type="project" value="UniProtKB-KW"/>
</dbReference>
<sequence length="131" mass="15171">MKIGELSRKTGASVRSIRHYEKKNLIIPNRLDNGYRDFDESAIDRIKTIQLYLGLGLTTEQIEGILNCKGNNPNPEMDDLCEDLLLTYEEKLAEVNSQMNTLATVKYRLEEQINRFKEKKASHNEQKEINI</sequence>
<dbReference type="CDD" id="cd01282">
    <property type="entry name" value="HTH_MerR-like_sg3"/>
    <property type="match status" value="1"/>
</dbReference>
<dbReference type="GO" id="GO:0003700">
    <property type="term" value="F:DNA-binding transcription factor activity"/>
    <property type="evidence" value="ECO:0007669"/>
    <property type="project" value="InterPro"/>
</dbReference>
<dbReference type="Pfam" id="PF13411">
    <property type="entry name" value="MerR_1"/>
    <property type="match status" value="1"/>
</dbReference>
<keyword evidence="6" id="KW-1185">Reference proteome</keyword>
<proteinExistence type="predicted"/>
<dbReference type="STRING" id="930129.SAMN05216352_11036"/>
<keyword evidence="1" id="KW-0805">Transcription regulation</keyword>
<dbReference type="Proteomes" id="UP000199017">
    <property type="component" value="Unassembled WGS sequence"/>
</dbReference>
<dbReference type="SUPFAM" id="SSF46955">
    <property type="entry name" value="Putative DNA-binding domain"/>
    <property type="match status" value="1"/>
</dbReference>
<evidence type="ECO:0000313" key="5">
    <source>
        <dbReference type="EMBL" id="SDI67117.1"/>
    </source>
</evidence>
<organism evidence="5 6">
    <name type="scientific">Alteribacillus bidgolensis</name>
    <dbReference type="NCBI Taxonomy" id="930129"/>
    <lineage>
        <taxon>Bacteria</taxon>
        <taxon>Bacillati</taxon>
        <taxon>Bacillota</taxon>
        <taxon>Bacilli</taxon>
        <taxon>Bacillales</taxon>
        <taxon>Bacillaceae</taxon>
        <taxon>Alteribacillus</taxon>
    </lineage>
</organism>
<dbReference type="InterPro" id="IPR009061">
    <property type="entry name" value="DNA-bd_dom_put_sf"/>
</dbReference>
<dbReference type="PROSITE" id="PS50937">
    <property type="entry name" value="HTH_MERR_2"/>
    <property type="match status" value="1"/>
</dbReference>
<dbReference type="AlphaFoldDB" id="A0A1G8MH21"/>
<dbReference type="PANTHER" id="PTHR30204:SF94">
    <property type="entry name" value="HEAVY METAL-DEPENDENT TRANSCRIPTIONAL REGULATOR HI_0293-RELATED"/>
    <property type="match status" value="1"/>
</dbReference>
<dbReference type="PRINTS" id="PR00040">
    <property type="entry name" value="HTHMERR"/>
</dbReference>
<gene>
    <name evidence="5" type="ORF">SAMN05216352_11036</name>
</gene>
<dbReference type="SMART" id="SM00422">
    <property type="entry name" value="HTH_MERR"/>
    <property type="match status" value="1"/>
</dbReference>